<evidence type="ECO:0000313" key="7">
    <source>
        <dbReference type="Proteomes" id="UP001165289"/>
    </source>
</evidence>
<feature type="compositionally biased region" description="Polar residues" evidence="5">
    <location>
        <begin position="275"/>
        <end position="288"/>
    </location>
</feature>
<dbReference type="InterPro" id="IPR051226">
    <property type="entry name" value="PP1_Regulatory_Subunit"/>
</dbReference>
<feature type="compositionally biased region" description="Low complexity" evidence="5">
    <location>
        <begin position="208"/>
        <end position="219"/>
    </location>
</feature>
<sequence>MDKFRWFHRDWAERSPEDVLRVTKEGLVKQRIQQFNRTPSIESLSQISEENCKMRRRTMGEVEMRHKLQSLSIPQRSSTITRPHSSYISNTRVSKIGSVQDLRYFPYTPQSINCRSSVCSPDPPFSTSPLSHTRVSRTDRFLKTSSFHESMTHLDLTPISIRPRTQTENSPSLHKELVSTKSLPLSTQTPSIILNIRKPSKSSESSDKSPSALLSPSPESTEKFTTRYISSPPPAKRRTTHLELNSTKISSFYLSPPPIHRPHVLDTHVIPESPTKLTDTVAGNSPDDSSNDDVFGSPDHTTCSLSTYKIKLLSSSDAAVSTDSQGSEEGTGRDQSAHAHLSKSPVRKPSLLRKKQGSRVERKKRTVTFTPEVLILQLCYEGKLKEIEDIIKDPDFESEYINTLGPMGITAMHQCALDGNVECLQALVTAGGNVDVVDAEHCTPLHSAAINNHFSAIRFLLIAGADPTRVDDDNKTAYDIASVERVRKVLKMAQQGSFLSGANSPSDNKEKSFELDSTSSDLSEDDQEVTSDSQREHDNSTDNSKGVSNIISNKRNSNMEDKPHQNREFMGIRLTNQKKEVALTQGAISEDDLSLTSSYSGYSGELSGLNSSCGNSDDSPCKSPMAFSTTALYSNTNSSVGTDLMERDNLASYDIGSDLEPDSDDFKFQEAVACQDTAAVSKILKEYRNSINVNRITRSDITALHHSVLEENDSLTYTLVSEGRADVNIRDRDGWTPLHAASAVGNLKIAKFLVENGARTSLWNSSGEFAVDVAEDDAMKRYLHSIMLGPHAIKKRFPTMLT</sequence>
<feature type="region of interest" description="Disordered" evidence="5">
    <location>
        <begin position="158"/>
        <end position="243"/>
    </location>
</feature>
<feature type="region of interest" description="Disordered" evidence="5">
    <location>
        <begin position="274"/>
        <end position="298"/>
    </location>
</feature>
<dbReference type="PANTHER" id="PTHR24179">
    <property type="entry name" value="PROTEIN PHOSPHATASE 1 REGULATORY SUBUNIT 12"/>
    <property type="match status" value="1"/>
</dbReference>
<dbReference type="GO" id="GO:0004857">
    <property type="term" value="F:enzyme inhibitor activity"/>
    <property type="evidence" value="ECO:0007669"/>
    <property type="project" value="TreeGrafter"/>
</dbReference>
<dbReference type="GO" id="GO:0019208">
    <property type="term" value="F:phosphatase regulator activity"/>
    <property type="evidence" value="ECO:0007669"/>
    <property type="project" value="TreeGrafter"/>
</dbReference>
<dbReference type="SMART" id="SM00248">
    <property type="entry name" value="ANK"/>
    <property type="match status" value="4"/>
</dbReference>
<dbReference type="AlphaFoldDB" id="A0AAV7JXW2"/>
<feature type="compositionally biased region" description="Polar residues" evidence="5">
    <location>
        <begin position="163"/>
        <end position="172"/>
    </location>
</feature>
<dbReference type="Pfam" id="PF12796">
    <property type="entry name" value="Ank_2"/>
    <property type="match status" value="2"/>
</dbReference>
<keyword evidence="7" id="KW-1185">Reference proteome</keyword>
<dbReference type="EMBL" id="JAKMXF010000255">
    <property type="protein sequence ID" value="KAI6653868.1"/>
    <property type="molecule type" value="Genomic_DNA"/>
</dbReference>
<keyword evidence="4" id="KW-0040">ANK repeat</keyword>
<feature type="repeat" description="ANK" evidence="4">
    <location>
        <begin position="407"/>
        <end position="439"/>
    </location>
</feature>
<feature type="compositionally biased region" description="Polar residues" evidence="5">
    <location>
        <begin position="541"/>
        <end position="556"/>
    </location>
</feature>
<reference evidence="6 7" key="1">
    <citation type="journal article" date="2023" name="BMC Biol.">
        <title>The compact genome of the sponge Oopsacas minuta (Hexactinellida) is lacking key metazoan core genes.</title>
        <authorList>
            <person name="Santini S."/>
            <person name="Schenkelaars Q."/>
            <person name="Jourda C."/>
            <person name="Duchesne M."/>
            <person name="Belahbib H."/>
            <person name="Rocher C."/>
            <person name="Selva M."/>
            <person name="Riesgo A."/>
            <person name="Vervoort M."/>
            <person name="Leys S.P."/>
            <person name="Kodjabachian L."/>
            <person name="Le Bivic A."/>
            <person name="Borchiellini C."/>
            <person name="Claverie J.M."/>
            <person name="Renard E."/>
        </authorList>
    </citation>
    <scope>NUCLEOTIDE SEQUENCE [LARGE SCALE GENOMIC DNA]</scope>
    <source>
        <strain evidence="6">SPO-2</strain>
    </source>
</reference>
<keyword evidence="2" id="KW-0677">Repeat</keyword>
<evidence type="ECO:0000313" key="6">
    <source>
        <dbReference type="EMBL" id="KAI6653868.1"/>
    </source>
</evidence>
<dbReference type="InterPro" id="IPR002110">
    <property type="entry name" value="Ankyrin_rpt"/>
</dbReference>
<evidence type="ECO:0000256" key="5">
    <source>
        <dbReference type="SAM" id="MobiDB-lite"/>
    </source>
</evidence>
<dbReference type="PANTHER" id="PTHR24179:SF21">
    <property type="entry name" value="MYOSIN BINDING SUBUNIT, ISOFORM O"/>
    <property type="match status" value="1"/>
</dbReference>
<evidence type="ECO:0000256" key="2">
    <source>
        <dbReference type="ARBA" id="ARBA00022737"/>
    </source>
</evidence>
<evidence type="ECO:0000256" key="4">
    <source>
        <dbReference type="PROSITE-ProRule" id="PRU00023"/>
    </source>
</evidence>
<feature type="region of interest" description="Disordered" evidence="5">
    <location>
        <begin position="498"/>
        <end position="565"/>
    </location>
</feature>
<protein>
    <submittedName>
        <fullName evidence="6">Protein phosphatase 1 regulatory subunit 12A-like</fullName>
    </submittedName>
</protein>
<dbReference type="PROSITE" id="PS50088">
    <property type="entry name" value="ANK_REPEAT"/>
    <property type="match status" value="3"/>
</dbReference>
<dbReference type="InterPro" id="IPR036770">
    <property type="entry name" value="Ankyrin_rpt-contain_sf"/>
</dbReference>
<feature type="compositionally biased region" description="Basic residues" evidence="5">
    <location>
        <begin position="350"/>
        <end position="363"/>
    </location>
</feature>
<gene>
    <name evidence="6" type="ORF">LOD99_3370</name>
</gene>
<name>A0AAV7JXW2_9METZ</name>
<dbReference type="SUPFAM" id="SSF48403">
    <property type="entry name" value="Ankyrin repeat"/>
    <property type="match status" value="1"/>
</dbReference>
<feature type="region of interest" description="Disordered" evidence="5">
    <location>
        <begin position="320"/>
        <end position="363"/>
    </location>
</feature>
<comment type="similarity">
    <text evidence="3">Belongs to the NRARP family.</text>
</comment>
<feature type="repeat" description="ANK" evidence="4">
    <location>
        <begin position="733"/>
        <end position="765"/>
    </location>
</feature>
<comment type="caution">
    <text evidence="6">The sequence shown here is derived from an EMBL/GenBank/DDBJ whole genome shotgun (WGS) entry which is preliminary data.</text>
</comment>
<dbReference type="Gene3D" id="1.25.40.20">
    <property type="entry name" value="Ankyrin repeat-containing domain"/>
    <property type="match status" value="2"/>
</dbReference>
<accession>A0AAV7JXW2</accession>
<keyword evidence="1" id="KW-0217">Developmental protein</keyword>
<dbReference type="PROSITE" id="PS50297">
    <property type="entry name" value="ANK_REP_REGION"/>
    <property type="match status" value="3"/>
</dbReference>
<proteinExistence type="inferred from homology"/>
<feature type="repeat" description="ANK" evidence="4">
    <location>
        <begin position="440"/>
        <end position="472"/>
    </location>
</feature>
<dbReference type="GO" id="GO:0005737">
    <property type="term" value="C:cytoplasm"/>
    <property type="evidence" value="ECO:0007669"/>
    <property type="project" value="TreeGrafter"/>
</dbReference>
<dbReference type="Proteomes" id="UP001165289">
    <property type="component" value="Unassembled WGS sequence"/>
</dbReference>
<organism evidence="6 7">
    <name type="scientific">Oopsacas minuta</name>
    <dbReference type="NCBI Taxonomy" id="111878"/>
    <lineage>
        <taxon>Eukaryota</taxon>
        <taxon>Metazoa</taxon>
        <taxon>Porifera</taxon>
        <taxon>Hexactinellida</taxon>
        <taxon>Hexasterophora</taxon>
        <taxon>Lyssacinosida</taxon>
        <taxon>Leucopsacidae</taxon>
        <taxon>Oopsacas</taxon>
    </lineage>
</organism>
<feature type="compositionally biased region" description="Polar residues" evidence="5">
    <location>
        <begin position="179"/>
        <end position="192"/>
    </location>
</feature>
<evidence type="ECO:0000256" key="3">
    <source>
        <dbReference type="ARBA" id="ARBA00038386"/>
    </source>
</evidence>
<evidence type="ECO:0000256" key="1">
    <source>
        <dbReference type="ARBA" id="ARBA00022473"/>
    </source>
</evidence>